<evidence type="ECO:0000313" key="3">
    <source>
        <dbReference type="EMBL" id="GFR59840.1"/>
    </source>
</evidence>
<dbReference type="PANTHER" id="PTHR10638:SF20">
    <property type="entry name" value="AMINE OXIDASE"/>
    <property type="match status" value="1"/>
</dbReference>
<reference evidence="3 4" key="1">
    <citation type="journal article" date="2021" name="Elife">
        <title>Chloroplast acquisition without the gene transfer in kleptoplastic sea slugs, Plakobranchus ocellatus.</title>
        <authorList>
            <person name="Maeda T."/>
            <person name="Takahashi S."/>
            <person name="Yoshida T."/>
            <person name="Shimamura S."/>
            <person name="Takaki Y."/>
            <person name="Nagai Y."/>
            <person name="Toyoda A."/>
            <person name="Suzuki Y."/>
            <person name="Arimoto A."/>
            <person name="Ishii H."/>
            <person name="Satoh N."/>
            <person name="Nishiyama T."/>
            <person name="Hasebe M."/>
            <person name="Maruyama T."/>
            <person name="Minagawa J."/>
            <person name="Obokata J."/>
            <person name="Shigenobu S."/>
        </authorList>
    </citation>
    <scope>NUCLEOTIDE SEQUENCE [LARGE SCALE GENOMIC DNA]</scope>
</reference>
<dbReference type="InterPro" id="IPR036460">
    <property type="entry name" value="Cu_amine_oxidase_C_sf"/>
</dbReference>
<organism evidence="3 4">
    <name type="scientific">Elysia marginata</name>
    <dbReference type="NCBI Taxonomy" id="1093978"/>
    <lineage>
        <taxon>Eukaryota</taxon>
        <taxon>Metazoa</taxon>
        <taxon>Spiralia</taxon>
        <taxon>Lophotrochozoa</taxon>
        <taxon>Mollusca</taxon>
        <taxon>Gastropoda</taxon>
        <taxon>Heterobranchia</taxon>
        <taxon>Euthyneura</taxon>
        <taxon>Panpulmonata</taxon>
        <taxon>Sacoglossa</taxon>
        <taxon>Placobranchoidea</taxon>
        <taxon>Plakobranchidae</taxon>
        <taxon>Elysia</taxon>
    </lineage>
</organism>
<dbReference type="GO" id="GO:0009308">
    <property type="term" value="P:amine metabolic process"/>
    <property type="evidence" value="ECO:0007669"/>
    <property type="project" value="UniProtKB-UniRule"/>
</dbReference>
<dbReference type="SUPFAM" id="SSF49998">
    <property type="entry name" value="Amine oxidase catalytic domain"/>
    <property type="match status" value="1"/>
</dbReference>
<keyword evidence="4" id="KW-1185">Reference proteome</keyword>
<dbReference type="GO" id="GO:0048038">
    <property type="term" value="F:quinone binding"/>
    <property type="evidence" value="ECO:0007669"/>
    <property type="project" value="InterPro"/>
</dbReference>
<comment type="PTM">
    <text evidence="1">Topaquinone (TPQ) is generated by copper-dependent autoxidation of a specific tyrosyl residue.</text>
</comment>
<keyword evidence="1" id="KW-0479">Metal-binding</keyword>
<feature type="domain" description="Copper amine oxidase catalytic" evidence="2">
    <location>
        <begin position="5"/>
        <end position="226"/>
    </location>
</feature>
<sequence>FIQGNVYREVERLYGFKLEEFLTGNLHHHMFNLKADLDVGGTSNRYETLNVEPMDTQLCWDRSKKYAQTKVSSDLKETEQEALYKFNFDHPKYHIVYNDAKRNGWGEKRAYRIHLSGMSKNLIPENLYNEKAISWARHQIAVTKRKEEEFTSSSNFAMYDTLDPVVDFSTFYADNETIVDQDLVFWLTLGLHHIPHTEDLPVTPTPGNHLTAMFLPNNYFRECPSMGSRDAIYVSIKDSTDPAKGVKLERNGNSRDQCILPKPSLEEDIENNPDLVLESVRSRPTL</sequence>
<evidence type="ECO:0000259" key="2">
    <source>
        <dbReference type="Pfam" id="PF01179"/>
    </source>
</evidence>
<keyword evidence="1" id="KW-0801">TPQ</keyword>
<proteinExistence type="inferred from homology"/>
<dbReference type="Gene3D" id="2.70.98.20">
    <property type="entry name" value="Copper amine oxidase, catalytic domain"/>
    <property type="match status" value="1"/>
</dbReference>
<dbReference type="EC" id="1.4.3.-" evidence="1"/>
<dbReference type="InterPro" id="IPR015798">
    <property type="entry name" value="Cu_amine_oxidase_C"/>
</dbReference>
<dbReference type="Pfam" id="PF01179">
    <property type="entry name" value="Cu_amine_oxid"/>
    <property type="match status" value="1"/>
</dbReference>
<comment type="caution">
    <text evidence="3">The sequence shown here is derived from an EMBL/GenBank/DDBJ whole genome shotgun (WGS) entry which is preliminary data.</text>
</comment>
<dbReference type="GO" id="GO:0008131">
    <property type="term" value="F:primary methylamine oxidase activity"/>
    <property type="evidence" value="ECO:0007669"/>
    <property type="project" value="InterPro"/>
</dbReference>
<gene>
    <name evidence="3" type="ORF">ElyMa_000063900</name>
</gene>
<feature type="non-terminal residue" evidence="3">
    <location>
        <position position="1"/>
    </location>
</feature>
<accession>A0AAV4EGG5</accession>
<dbReference type="InterPro" id="IPR000269">
    <property type="entry name" value="Cu_amine_oxidase"/>
</dbReference>
<keyword evidence="1" id="KW-0186">Copper</keyword>
<dbReference type="PANTHER" id="PTHR10638">
    <property type="entry name" value="COPPER AMINE OXIDASE"/>
    <property type="match status" value="1"/>
</dbReference>
<dbReference type="GO" id="GO:0005507">
    <property type="term" value="F:copper ion binding"/>
    <property type="evidence" value="ECO:0007669"/>
    <property type="project" value="InterPro"/>
</dbReference>
<protein>
    <recommendedName>
        <fullName evidence="1">Amine oxidase</fullName>
        <ecNumber evidence="1">1.4.3.-</ecNumber>
    </recommendedName>
</protein>
<dbReference type="AlphaFoldDB" id="A0AAV4EGG5"/>
<dbReference type="GO" id="GO:0005886">
    <property type="term" value="C:plasma membrane"/>
    <property type="evidence" value="ECO:0007669"/>
    <property type="project" value="TreeGrafter"/>
</dbReference>
<dbReference type="Proteomes" id="UP000762676">
    <property type="component" value="Unassembled WGS sequence"/>
</dbReference>
<dbReference type="PROSITE" id="PS01165">
    <property type="entry name" value="COPPER_AMINE_OXID_2"/>
    <property type="match status" value="1"/>
</dbReference>
<comment type="similarity">
    <text evidence="1">Belongs to the copper/topaquinone oxidase family.</text>
</comment>
<dbReference type="InterPro" id="IPR049947">
    <property type="entry name" value="Cu_Am_Ox_Cu-bd"/>
</dbReference>
<evidence type="ECO:0000256" key="1">
    <source>
        <dbReference type="RuleBase" id="RU000672"/>
    </source>
</evidence>
<comment type="cofactor">
    <cofactor evidence="1">
        <name>Cu cation</name>
        <dbReference type="ChEBI" id="CHEBI:23378"/>
    </cofactor>
    <text evidence="1">Contains 1 topaquinone per subunit.</text>
</comment>
<name>A0AAV4EGG5_9GAST</name>
<dbReference type="EMBL" id="BMAT01000113">
    <property type="protein sequence ID" value="GFR59840.1"/>
    <property type="molecule type" value="Genomic_DNA"/>
</dbReference>
<evidence type="ECO:0000313" key="4">
    <source>
        <dbReference type="Proteomes" id="UP000762676"/>
    </source>
</evidence>
<keyword evidence="1" id="KW-0560">Oxidoreductase</keyword>